<feature type="repeat" description="TPR" evidence="3">
    <location>
        <begin position="471"/>
        <end position="504"/>
    </location>
</feature>
<keyword evidence="5" id="KW-1185">Reference proteome</keyword>
<evidence type="ECO:0000256" key="3">
    <source>
        <dbReference type="PROSITE-ProRule" id="PRU00339"/>
    </source>
</evidence>
<dbReference type="STRING" id="108003.B1C78_16015"/>
<dbReference type="SUPFAM" id="SSF48452">
    <property type="entry name" value="TPR-like"/>
    <property type="match status" value="5"/>
</dbReference>
<feature type="repeat" description="TPR" evidence="3">
    <location>
        <begin position="199"/>
        <end position="232"/>
    </location>
</feature>
<reference evidence="4 5" key="1">
    <citation type="submission" date="2017-02" db="EMBL/GenBank/DDBJ databases">
        <title>Genomic diversity within the haloalkaliphilic genus Thioalkalivibrio.</title>
        <authorList>
            <person name="Ahn A.-C."/>
            <person name="Meier-Kolthoff J."/>
            <person name="Overmars L."/>
            <person name="Richter M."/>
            <person name="Woyke T."/>
            <person name="Sorokin D.Y."/>
            <person name="Muyzer G."/>
        </authorList>
    </citation>
    <scope>NUCLEOTIDE SEQUENCE [LARGE SCALE GENOMIC DNA]</scope>
    <source>
        <strain evidence="4 5">ALJD</strain>
    </source>
</reference>
<feature type="repeat" description="TPR" evidence="3">
    <location>
        <begin position="776"/>
        <end position="809"/>
    </location>
</feature>
<dbReference type="InterPro" id="IPR011990">
    <property type="entry name" value="TPR-like_helical_dom_sf"/>
</dbReference>
<dbReference type="InterPro" id="IPR019734">
    <property type="entry name" value="TPR_rpt"/>
</dbReference>
<dbReference type="Pfam" id="PF13432">
    <property type="entry name" value="TPR_16"/>
    <property type="match status" value="5"/>
</dbReference>
<dbReference type="PROSITE" id="PS50005">
    <property type="entry name" value="TPR"/>
    <property type="match status" value="4"/>
</dbReference>
<dbReference type="InterPro" id="IPR050498">
    <property type="entry name" value="Ycf3"/>
</dbReference>
<dbReference type="NCBIfam" id="TIGR02917">
    <property type="entry name" value="PEP_TPR_lipo"/>
    <property type="match status" value="1"/>
</dbReference>
<evidence type="ECO:0008006" key="6">
    <source>
        <dbReference type="Google" id="ProtNLM"/>
    </source>
</evidence>
<evidence type="ECO:0000313" key="5">
    <source>
        <dbReference type="Proteomes" id="UP000189462"/>
    </source>
</evidence>
<comment type="caution">
    <text evidence="4">The sequence shown here is derived from an EMBL/GenBank/DDBJ whole genome shotgun (WGS) entry which is preliminary data.</text>
</comment>
<dbReference type="SMART" id="SM00028">
    <property type="entry name" value="TPR"/>
    <property type="match status" value="19"/>
</dbReference>
<dbReference type="EMBL" id="MVBK01000123">
    <property type="protein sequence ID" value="OOG21785.1"/>
    <property type="molecule type" value="Genomic_DNA"/>
</dbReference>
<protein>
    <recommendedName>
        <fullName evidence="6">PEP-CTERM system TPR-repeat protein PrsT</fullName>
    </recommendedName>
</protein>
<dbReference type="Pfam" id="PF14559">
    <property type="entry name" value="TPR_19"/>
    <property type="match status" value="3"/>
</dbReference>
<gene>
    <name evidence="4" type="ORF">B1C78_16015</name>
</gene>
<keyword evidence="2 3" id="KW-0802">TPR repeat</keyword>
<organism evidence="4 5">
    <name type="scientific">Thioalkalivibrio denitrificans</name>
    <dbReference type="NCBI Taxonomy" id="108003"/>
    <lineage>
        <taxon>Bacteria</taxon>
        <taxon>Pseudomonadati</taxon>
        <taxon>Pseudomonadota</taxon>
        <taxon>Gammaproteobacteria</taxon>
        <taxon>Chromatiales</taxon>
        <taxon>Ectothiorhodospiraceae</taxon>
        <taxon>Thioalkalivibrio</taxon>
    </lineage>
</organism>
<evidence type="ECO:0000313" key="4">
    <source>
        <dbReference type="EMBL" id="OOG21785.1"/>
    </source>
</evidence>
<evidence type="ECO:0000256" key="2">
    <source>
        <dbReference type="ARBA" id="ARBA00022803"/>
    </source>
</evidence>
<proteinExistence type="predicted"/>
<dbReference type="InterPro" id="IPR014266">
    <property type="entry name" value="PEP-CTERM_TPR_PrsT"/>
</dbReference>
<feature type="repeat" description="TPR" evidence="3">
    <location>
        <begin position="539"/>
        <end position="572"/>
    </location>
</feature>
<dbReference type="PANTHER" id="PTHR44858">
    <property type="entry name" value="TETRATRICOPEPTIDE REPEAT PROTEIN 6"/>
    <property type="match status" value="1"/>
</dbReference>
<sequence length="924" mass="101979">MRWAVAAVLLAVGIVLSGCGQTSFTEAERLERAEAFREQGDVRAAIIELKNLLQDNPGHLEGRWRLGLLHLDAGDGPAALSDLERALSQGWESEDAPLQLARARLLQRDFDAVVERLQTWRLTRQEDVVEAHVLRGRAFIGLDRLEDARNEFGAALRNDEGHAGALTGLARVSVMAEPADMAEANALLDRALAADPGYAEAWDLQGDLHRAQEALPEAEAAFTRVIEVAPNPYLGHYKRALTRMAQQDLEGAAQDLDQMRRLGRNLAPTAHVQGLLHFYRQEYQAAADALEDALRGNPNLFPAMFFAGASHYALENWQQAETYLGRYLRAFPDMPAANQLLAAVRLRGGHVQDAQTLLERALAANPGDAAALDLMASIHATRGDNVATLEVLRQRVSMQPDSPQARMRLAAALLQSGDREAGFAELEAARELDPEDVGIDVALVVRLLQDGNFERALSEVEALIEKHPEEPVPYNLRGIALLGLNRVDDAVATFEQTLNVAPGDFTATRNLAVIRFRQGQLDAARQIIERSLEQRPTDHRLLVLLGNFEVRHGSRERAIGYFTRAMEAQPQALEPRILLGRHYLEAEEPRRALRLLEEVREHHPQNPVLLEHIANAQLASGQLESGINTLRRLAEIAPEVAEVHFRLGIAQRRADRPREARRALARAVDLDGSHARALLALAALDVEAGRHDDALAQARRVQALEGHRAAGHMLEGDIHRAREAFPQALAAYEKAYAETPSAEAAVKRFDMARRTGDLAGAQAALARRVDDHPDDHQSRLMLASSYIESGDFERAVTHYEVLAQHAPENPAILNNLAFLYHRQGDERALELARKANQLRPEDPRIKDTLGVVLLDHGDPAEALSLIAAAHEALPDSSTITYHYALALERNDRSAEAAEVLRELLADDTAFDEREEAEALLGSLE</sequence>
<dbReference type="PROSITE" id="PS51257">
    <property type="entry name" value="PROKAR_LIPOPROTEIN"/>
    <property type="match status" value="1"/>
</dbReference>
<dbReference type="Proteomes" id="UP000189462">
    <property type="component" value="Unassembled WGS sequence"/>
</dbReference>
<keyword evidence="1" id="KW-0677">Repeat</keyword>
<dbReference type="PANTHER" id="PTHR44858:SF1">
    <property type="entry name" value="UDP-N-ACETYLGLUCOSAMINE--PEPTIDE N-ACETYLGLUCOSAMINYLTRANSFERASE SPINDLY-RELATED"/>
    <property type="match status" value="1"/>
</dbReference>
<dbReference type="Gene3D" id="1.25.40.10">
    <property type="entry name" value="Tetratricopeptide repeat domain"/>
    <property type="match status" value="4"/>
</dbReference>
<dbReference type="AlphaFoldDB" id="A0A1V3N9S4"/>
<accession>A0A1V3N9S4</accession>
<name>A0A1V3N9S4_9GAMM</name>
<evidence type="ECO:0000256" key="1">
    <source>
        <dbReference type="ARBA" id="ARBA00022737"/>
    </source>
</evidence>